<dbReference type="PROSITE" id="PS51257">
    <property type="entry name" value="PROKAR_LIPOPROTEIN"/>
    <property type="match status" value="1"/>
</dbReference>
<reference evidence="1 2" key="1">
    <citation type="submission" date="2016-11" db="EMBL/GenBank/DDBJ databases">
        <authorList>
            <person name="Jaros S."/>
            <person name="Januszkiewicz K."/>
            <person name="Wedrychowicz H."/>
        </authorList>
    </citation>
    <scope>NUCLEOTIDE SEQUENCE [LARGE SCALE GENOMIC DNA]</scope>
    <source>
        <strain evidence="1 2">DSM 25660</strain>
    </source>
</reference>
<dbReference type="Proteomes" id="UP000184147">
    <property type="component" value="Unassembled WGS sequence"/>
</dbReference>
<name>A0A1M4VZZ6_9FLAO</name>
<dbReference type="OrthoDB" id="893802at2"/>
<dbReference type="RefSeq" id="WP_073360367.1">
    <property type="nucleotide sequence ID" value="NZ_FQVQ01000001.1"/>
</dbReference>
<dbReference type="STRING" id="1124188.SAMN05444377_101115"/>
<evidence type="ECO:0000313" key="2">
    <source>
        <dbReference type="Proteomes" id="UP000184147"/>
    </source>
</evidence>
<protein>
    <submittedName>
        <fullName evidence="1">Uncharacterized protein</fullName>
    </submittedName>
</protein>
<organism evidence="1 2">
    <name type="scientific">Flavobacterium fontis</name>
    <dbReference type="NCBI Taxonomy" id="1124188"/>
    <lineage>
        <taxon>Bacteria</taxon>
        <taxon>Pseudomonadati</taxon>
        <taxon>Bacteroidota</taxon>
        <taxon>Flavobacteriia</taxon>
        <taxon>Flavobacteriales</taxon>
        <taxon>Flavobacteriaceae</taxon>
        <taxon>Flavobacterium</taxon>
    </lineage>
</organism>
<accession>A0A1M4VZZ6</accession>
<gene>
    <name evidence="1" type="ORF">SAMN05444377_101115</name>
</gene>
<dbReference type="AlphaFoldDB" id="A0A1M4VZZ6"/>
<dbReference type="EMBL" id="FQVQ01000001">
    <property type="protein sequence ID" value="SHE74470.1"/>
    <property type="molecule type" value="Genomic_DNA"/>
</dbReference>
<keyword evidence="2" id="KW-1185">Reference proteome</keyword>
<sequence length="137" mass="15566">MIKKILLTVVFLVGLGFTGCDLSEDEPIYIQVSAVSEVTNPDQYAKDSITEIPVKFKLPSQCHVFRKFYYESHDFDRVVAIESLKSGNNACPADEELYTATLRFKPTTLGTYHFKFWLGEDAQGVDQYIEFDAVVDH</sequence>
<proteinExistence type="predicted"/>
<evidence type="ECO:0000313" key="1">
    <source>
        <dbReference type="EMBL" id="SHE74470.1"/>
    </source>
</evidence>